<name>A0ABS7J720_9SPHN</name>
<keyword evidence="3" id="KW-1185">Reference proteome</keyword>
<evidence type="ECO:0000259" key="1">
    <source>
        <dbReference type="Pfam" id="PF13480"/>
    </source>
</evidence>
<protein>
    <submittedName>
        <fullName evidence="2">GNAT family N-acetyltransferase</fullName>
        <ecNumber evidence="2">2.3.1.-</ecNumber>
    </submittedName>
</protein>
<evidence type="ECO:0000313" key="2">
    <source>
        <dbReference type="EMBL" id="MBX7483113.1"/>
    </source>
</evidence>
<dbReference type="GO" id="GO:0016746">
    <property type="term" value="F:acyltransferase activity"/>
    <property type="evidence" value="ECO:0007669"/>
    <property type="project" value="UniProtKB-KW"/>
</dbReference>
<comment type="caution">
    <text evidence="2">The sequence shown here is derived from an EMBL/GenBank/DDBJ whole genome shotgun (WGS) entry which is preliminary data.</text>
</comment>
<gene>
    <name evidence="2" type="ORF">K3174_11275</name>
</gene>
<evidence type="ECO:0000313" key="3">
    <source>
        <dbReference type="Proteomes" id="UP000755104"/>
    </source>
</evidence>
<keyword evidence="2" id="KW-0808">Transferase</keyword>
<accession>A0ABS7J720</accession>
<dbReference type="SUPFAM" id="SSF55729">
    <property type="entry name" value="Acyl-CoA N-acyltransferases (Nat)"/>
    <property type="match status" value="1"/>
</dbReference>
<dbReference type="EMBL" id="JAIGNO010000006">
    <property type="protein sequence ID" value="MBX7483113.1"/>
    <property type="molecule type" value="Genomic_DNA"/>
</dbReference>
<dbReference type="InterPro" id="IPR038740">
    <property type="entry name" value="BioF2-like_GNAT_dom"/>
</dbReference>
<proteinExistence type="predicted"/>
<sequence length="385" mass="43061">MTGNGWCGTSASAEPCPALVDGFQVRPWAEYDTPAFVAAWRKLACRSRTPNPFHENWFLLPSLRQFDRSGDVRLATLVHDGDLLGMVPLWQSRNYHGRSLPHLAGWTHPNSFCGEPLIAEGNEEAVWSAVLDWCDRNWRQSAFLHFAALPLDGTAFETLNTVCQQNRRPMRIVQRTSRAALHRGLAPEDHLVRTLGKKRRKELARKRRRLEDMGELVFTRAFGSENLDHWIDQFLALENAGWKGLAGSSLASAAQTADFFRQSLRGAASEGRLERLAFHLDGKAVAMLCNFITPPLAHSFKTAFDESLSKLSPGMLLQVENLALLERDDIALTDSCAVAGHPMIEQIWDDRRDVVAVSLAIGGGIRRRVGDVLTAIESRRSEKRT</sequence>
<dbReference type="EC" id="2.3.1.-" evidence="2"/>
<reference evidence="2 3" key="1">
    <citation type="submission" date="2021-08" db="EMBL/GenBank/DDBJ databases">
        <title>Comparative Genomics Analysis of the Genus Qipengyuania Reveals Extensive Genetic Diversity and Metabolic Versatility, Including the Description of Fifteen Novel Species.</title>
        <authorList>
            <person name="Liu Y."/>
        </authorList>
    </citation>
    <scope>NUCLEOTIDE SEQUENCE [LARGE SCALE GENOMIC DNA]</scope>
    <source>
        <strain evidence="2 3">6D47A</strain>
    </source>
</reference>
<dbReference type="Pfam" id="PF13480">
    <property type="entry name" value="Acetyltransf_6"/>
    <property type="match status" value="1"/>
</dbReference>
<dbReference type="Proteomes" id="UP000755104">
    <property type="component" value="Unassembled WGS sequence"/>
</dbReference>
<keyword evidence="2" id="KW-0012">Acyltransferase</keyword>
<feature type="domain" description="BioF2-like acetyltransferase" evidence="1">
    <location>
        <begin position="197"/>
        <end position="322"/>
    </location>
</feature>
<dbReference type="InterPro" id="IPR016181">
    <property type="entry name" value="Acyl_CoA_acyltransferase"/>
</dbReference>
<organism evidence="2 3">
    <name type="scientific">Qipengyuania qiaonensis</name>
    <dbReference type="NCBI Taxonomy" id="2867240"/>
    <lineage>
        <taxon>Bacteria</taxon>
        <taxon>Pseudomonadati</taxon>
        <taxon>Pseudomonadota</taxon>
        <taxon>Alphaproteobacteria</taxon>
        <taxon>Sphingomonadales</taxon>
        <taxon>Erythrobacteraceae</taxon>
        <taxon>Qipengyuania</taxon>
    </lineage>
</organism>